<dbReference type="Gene3D" id="3.20.20.80">
    <property type="entry name" value="Glycosidases"/>
    <property type="match status" value="1"/>
</dbReference>
<dbReference type="Proteomes" id="UP000599688">
    <property type="component" value="Unassembled WGS sequence"/>
</dbReference>
<dbReference type="NCBIfam" id="TIGR04183">
    <property type="entry name" value="Por_Secre_tail"/>
    <property type="match status" value="1"/>
</dbReference>
<feature type="signal peptide" evidence="2">
    <location>
        <begin position="1"/>
        <end position="19"/>
    </location>
</feature>
<dbReference type="EMBL" id="BMGL01000015">
    <property type="protein sequence ID" value="GGE21830.1"/>
    <property type="molecule type" value="Genomic_DNA"/>
</dbReference>
<evidence type="ECO:0000256" key="1">
    <source>
        <dbReference type="ARBA" id="ARBA00022729"/>
    </source>
</evidence>
<feature type="chain" id="PRO_5037824918" description="Glycosyl hydrolase family 13 catalytic domain-containing protein" evidence="2">
    <location>
        <begin position="20"/>
        <end position="948"/>
    </location>
</feature>
<comment type="caution">
    <text evidence="4">The sequence shown here is derived from an EMBL/GenBank/DDBJ whole genome shotgun (WGS) entry which is preliminary data.</text>
</comment>
<sequence length="948" mass="107723">MYKLKLFLSFVLFTTLAFAQLSISPETFEVDEEITITVDLSQDQCNGIPETATKVYMHSGIGTETNAFGFSVIGNWGQDDGIGEMTNLGNGIFSITITPNVYYGLTANQASNATRMGLVFRNASGNQEMKNPVGNSCEDFIVNVGSFQLELTNPTTSAIILDFGEQFNINANTSLNADFSLTANGTVIDSQINTQNYSYTLTANADIAFELVATETGGSETKSENFNLLLTPDPSLLPVPAGMENGINFNPSNPDEITLVLYAPNKDFIHVANNLPDSDYAISNTYLMNIDPIQNKHWITIDLSNRTDQNNFFYEYVIENEFRVPDPFSRLSLNQFNDPFIMSEGVFPGLPSFPTDKTSNILTWVRLNQAEYDWQIENFERPDQEDLVVYELLIRDFDENHSYQDVIDRLDYLEELGINAIELMPISEFDNNDSWGYNPSLHMSIDKYYGTPEKFKELVDEAHARGMAVILDVVYNHGTGQSPYFRMYNDCNGCFGGNATAENPIFAEFDPNPTFSFFEKINHNKPFTHEWLDMMNQYWLEEYNIDGFRFDFTKGFTMTPGDGGSYDQSRIDNLTRMYNEIRQYDEEAYVILEHFAPDSEEQNLINHRFNGSNPNENGMLMWGNVNFQYGQASMSYDNSNFNRVSYKGRSNSQNWSPHSIVGYMESHDEERQMYRNINFGNGSGNYQITNLNTGLERLELIGAFFFTVPGPKMIWQFGEIGFDYSINHCPDGSINNDCRTAQKPLVWDYLNNPNRMQVYDTWKKLIQFKLQDPIFKTTNFTLETGNDVEKKIFLVNDDAANGEIRYVTVIGNFGVNTITSQAFFQEAGTWYDVLTETPYNVTDTAMSFTLEPGEFLVFANELPEETLSIDEVEKPRISLYPNPTSNQFAINSIARKIEIINLTGKKVAEFNGEFVANHKFDISNLNTGLYLVRIESENATTTTKLLVE</sequence>
<dbReference type="RefSeq" id="WP_188407074.1">
    <property type="nucleotide sequence ID" value="NZ_BMGL01000015.1"/>
</dbReference>
<evidence type="ECO:0000259" key="3">
    <source>
        <dbReference type="SMART" id="SM00642"/>
    </source>
</evidence>
<reference evidence="4 5" key="1">
    <citation type="journal article" date="2014" name="Int. J. Syst. Evol. Microbiol.">
        <title>Complete genome sequence of Corynebacterium casei LMG S-19264T (=DSM 44701T), isolated from a smear-ripened cheese.</title>
        <authorList>
            <consortium name="US DOE Joint Genome Institute (JGI-PGF)"/>
            <person name="Walter F."/>
            <person name="Albersmeier A."/>
            <person name="Kalinowski J."/>
            <person name="Ruckert C."/>
        </authorList>
    </citation>
    <scope>NUCLEOTIDE SEQUENCE [LARGE SCALE GENOMIC DNA]</scope>
    <source>
        <strain evidence="4 5">CGMCC 1.12925</strain>
    </source>
</reference>
<dbReference type="CDD" id="cd11350">
    <property type="entry name" value="AmyAc_4"/>
    <property type="match status" value="1"/>
</dbReference>
<dbReference type="InterPro" id="IPR006047">
    <property type="entry name" value="GH13_cat_dom"/>
</dbReference>
<keyword evidence="1 2" id="KW-0732">Signal</keyword>
<accession>A0A917A270</accession>
<evidence type="ECO:0000313" key="4">
    <source>
        <dbReference type="EMBL" id="GGE21830.1"/>
    </source>
</evidence>
<dbReference type="PANTHER" id="PTHR43002">
    <property type="entry name" value="GLYCOGEN DEBRANCHING ENZYME"/>
    <property type="match status" value="1"/>
</dbReference>
<organism evidence="4 5">
    <name type="scientific">Psychroflexus salis</name>
    <dbReference type="NCBI Taxonomy" id="1526574"/>
    <lineage>
        <taxon>Bacteria</taxon>
        <taxon>Pseudomonadati</taxon>
        <taxon>Bacteroidota</taxon>
        <taxon>Flavobacteriia</taxon>
        <taxon>Flavobacteriales</taxon>
        <taxon>Flavobacteriaceae</taxon>
        <taxon>Psychroflexus</taxon>
    </lineage>
</organism>
<keyword evidence="5" id="KW-1185">Reference proteome</keyword>
<dbReference type="InterPro" id="IPR026444">
    <property type="entry name" value="Secre_tail"/>
</dbReference>
<dbReference type="GO" id="GO:0005975">
    <property type="term" value="P:carbohydrate metabolic process"/>
    <property type="evidence" value="ECO:0007669"/>
    <property type="project" value="InterPro"/>
</dbReference>
<protein>
    <recommendedName>
        <fullName evidence="3">Glycosyl hydrolase family 13 catalytic domain-containing protein</fullName>
    </recommendedName>
</protein>
<dbReference type="AlphaFoldDB" id="A0A917A270"/>
<dbReference type="Pfam" id="PF18962">
    <property type="entry name" value="Por_Secre_tail"/>
    <property type="match status" value="1"/>
</dbReference>
<dbReference type="SMART" id="SM00642">
    <property type="entry name" value="Aamy"/>
    <property type="match status" value="1"/>
</dbReference>
<evidence type="ECO:0000256" key="2">
    <source>
        <dbReference type="SAM" id="SignalP"/>
    </source>
</evidence>
<name>A0A917A270_9FLAO</name>
<dbReference type="InterPro" id="IPR017853">
    <property type="entry name" value="GH"/>
</dbReference>
<dbReference type="SUPFAM" id="SSF51445">
    <property type="entry name" value="(Trans)glycosidases"/>
    <property type="match status" value="1"/>
</dbReference>
<dbReference type="Pfam" id="PF00128">
    <property type="entry name" value="Alpha-amylase"/>
    <property type="match status" value="1"/>
</dbReference>
<evidence type="ECO:0000313" key="5">
    <source>
        <dbReference type="Proteomes" id="UP000599688"/>
    </source>
</evidence>
<feature type="domain" description="Glycosyl hydrolase family 13 catalytic" evidence="3">
    <location>
        <begin position="391"/>
        <end position="769"/>
    </location>
</feature>
<gene>
    <name evidence="4" type="ORF">GCM10010831_23610</name>
</gene>
<proteinExistence type="predicted"/>